<evidence type="ECO:0000256" key="2">
    <source>
        <dbReference type="ARBA" id="ARBA00022801"/>
    </source>
</evidence>
<dbReference type="GO" id="GO:0045429">
    <property type="term" value="P:positive regulation of nitric oxide biosynthetic process"/>
    <property type="evidence" value="ECO:0007669"/>
    <property type="project" value="TreeGrafter"/>
</dbReference>
<dbReference type="OrthoDB" id="10016839at2759"/>
<feature type="active site" description="Nucleophile" evidence="3">
    <location>
        <position position="353"/>
    </location>
</feature>
<feature type="active site" description="Proton donor" evidence="3">
    <location>
        <position position="256"/>
    </location>
</feature>
<dbReference type="InterPro" id="IPR033199">
    <property type="entry name" value="DDAH-like"/>
</dbReference>
<dbReference type="AlphaFoldDB" id="A0A177AYR5"/>
<evidence type="ECO:0000256" key="3">
    <source>
        <dbReference type="PIRSR" id="PIRSR633199-1"/>
    </source>
</evidence>
<dbReference type="GO" id="GO:0006525">
    <property type="term" value="P:arginine metabolic process"/>
    <property type="evidence" value="ECO:0007669"/>
    <property type="project" value="TreeGrafter"/>
</dbReference>
<dbReference type="GO" id="GO:0016597">
    <property type="term" value="F:amino acid binding"/>
    <property type="evidence" value="ECO:0007669"/>
    <property type="project" value="TreeGrafter"/>
</dbReference>
<reference evidence="4 5" key="1">
    <citation type="submission" date="2016-04" db="EMBL/GenBank/DDBJ databases">
        <title>The genome of Intoshia linei affirms orthonectids as highly simplified spiralians.</title>
        <authorList>
            <person name="Mikhailov K.V."/>
            <person name="Slusarev G.S."/>
            <person name="Nikitin M.A."/>
            <person name="Logacheva M.D."/>
            <person name="Penin A."/>
            <person name="Aleoshin V."/>
            <person name="Panchin Y.V."/>
        </authorList>
    </citation>
    <scope>NUCLEOTIDE SEQUENCE [LARGE SCALE GENOMIC DNA]</scope>
    <source>
        <strain evidence="4">Intl2013</strain>
        <tissue evidence="4">Whole animal</tissue>
    </source>
</reference>
<name>A0A177AYR5_9BILA</name>
<organism evidence="4 5">
    <name type="scientific">Intoshia linei</name>
    <dbReference type="NCBI Taxonomy" id="1819745"/>
    <lineage>
        <taxon>Eukaryota</taxon>
        <taxon>Metazoa</taxon>
        <taxon>Spiralia</taxon>
        <taxon>Lophotrochozoa</taxon>
        <taxon>Mesozoa</taxon>
        <taxon>Orthonectida</taxon>
        <taxon>Rhopaluridae</taxon>
        <taxon>Intoshia</taxon>
    </lineage>
</organism>
<dbReference type="Gene3D" id="3.75.10.10">
    <property type="entry name" value="L-arginine/glycine Amidinotransferase, Chain A"/>
    <property type="match status" value="1"/>
</dbReference>
<comment type="similarity">
    <text evidence="1">Belongs to the DDAH family.</text>
</comment>
<comment type="caution">
    <text evidence="4">The sequence shown here is derived from an EMBL/GenBank/DDBJ whole genome shotgun (WGS) entry which is preliminary data.</text>
</comment>
<proteinExistence type="inferred from homology"/>
<dbReference type="EMBL" id="LWCA01000729">
    <property type="protein sequence ID" value="OAF67177.1"/>
    <property type="molecule type" value="Genomic_DNA"/>
</dbReference>
<evidence type="ECO:0000313" key="4">
    <source>
        <dbReference type="EMBL" id="OAF67177.1"/>
    </source>
</evidence>
<dbReference type="GO" id="GO:0016403">
    <property type="term" value="F:dimethylargininase activity"/>
    <property type="evidence" value="ECO:0007669"/>
    <property type="project" value="TreeGrafter"/>
</dbReference>
<sequence>METLNSTLNNTLNLDSDKYFMKHSYAILGSMVKSNDSAHNLIINEIELLKDTLQSVDVTLCELPNDKNFPHTCFVGELVVIIDNTACICKPPSHGKTNQEGDLTLSEKIRSNHFDINWSHAKDEHHTIMSMLAIDLKLTVCTVKSQQDNNLELLFISDWLIVIDGVALLCRPANVLMDIVDNNIALIRDLLNDFGLNIFEVDSDCASVVGSDVLWTGSEIIVGLNQYTNIEGAQFVASIFTDYSTSIVKISDPTQHLKSLISMINYNVMCAAKNKITEELLLEMERVGIHEYKIVRVTEEDAVNLLSTNGWLLHVDPSQIPNSIGILNNKIHFKKKCVKFEELTKLGRKITDCVVLVPKNKHFDI</sequence>
<evidence type="ECO:0000313" key="5">
    <source>
        <dbReference type="Proteomes" id="UP000078046"/>
    </source>
</evidence>
<protein>
    <submittedName>
        <fullName evidence="4">Uncharacterized protein</fullName>
    </submittedName>
</protein>
<dbReference type="Proteomes" id="UP000078046">
    <property type="component" value="Unassembled WGS sequence"/>
</dbReference>
<gene>
    <name evidence="4" type="ORF">A3Q56_05084</name>
</gene>
<keyword evidence="2" id="KW-0378">Hydrolase</keyword>
<dbReference type="SUPFAM" id="SSF55909">
    <property type="entry name" value="Pentein"/>
    <property type="match status" value="1"/>
</dbReference>
<dbReference type="GO" id="GO:0000052">
    <property type="term" value="P:citrulline metabolic process"/>
    <property type="evidence" value="ECO:0007669"/>
    <property type="project" value="TreeGrafter"/>
</dbReference>
<dbReference type="PANTHER" id="PTHR12737:SF9">
    <property type="entry name" value="DIMETHYLARGININASE"/>
    <property type="match status" value="1"/>
</dbReference>
<keyword evidence="5" id="KW-1185">Reference proteome</keyword>
<accession>A0A177AYR5</accession>
<dbReference type="PANTHER" id="PTHR12737">
    <property type="entry name" value="DIMETHYLARGININE DIMETHYLAMINOHYDROLASE"/>
    <property type="match status" value="1"/>
</dbReference>
<evidence type="ECO:0000256" key="1">
    <source>
        <dbReference type="ARBA" id="ARBA00008532"/>
    </source>
</evidence>